<dbReference type="InterPro" id="IPR036890">
    <property type="entry name" value="HATPase_C_sf"/>
</dbReference>
<dbReference type="Gene3D" id="3.30.565.10">
    <property type="entry name" value="Histidine kinase-like ATPase, C-terminal domain"/>
    <property type="match status" value="1"/>
</dbReference>
<dbReference type="Pfam" id="PF01751">
    <property type="entry name" value="Toprim"/>
    <property type="match status" value="1"/>
</dbReference>
<dbReference type="InterPro" id="IPR020568">
    <property type="entry name" value="Ribosomal_Su5_D2-typ_SF"/>
</dbReference>
<evidence type="ECO:0000256" key="6">
    <source>
        <dbReference type="ARBA" id="ARBA00022842"/>
    </source>
</evidence>
<feature type="binding site" evidence="10">
    <location>
        <position position="334"/>
    </location>
    <ligand>
        <name>ATP</name>
        <dbReference type="ChEBI" id="CHEBI:30616"/>
    </ligand>
</feature>
<keyword evidence="13" id="KW-1185">Reference proteome</keyword>
<proteinExistence type="inferred from homology"/>
<dbReference type="Proteomes" id="UP001320768">
    <property type="component" value="Unassembled WGS sequence"/>
</dbReference>
<dbReference type="PROSITE" id="PS50880">
    <property type="entry name" value="TOPRIM"/>
    <property type="match status" value="1"/>
</dbReference>
<comment type="function">
    <text evidence="10">Topoisomerase IV is essential for chromosome segregation. It relaxes supercoiled DNA. Performs the decatenation events required during the replication of a circular DNA molecule.</text>
</comment>
<dbReference type="InterPro" id="IPR014721">
    <property type="entry name" value="Ribsml_uS5_D2-typ_fold_subgr"/>
</dbReference>
<keyword evidence="9 10" id="KW-0413">Isomerase</keyword>
<dbReference type="Pfam" id="PF00986">
    <property type="entry name" value="DNA_gyraseB_C"/>
    <property type="match status" value="1"/>
</dbReference>
<feature type="binding site" evidence="10">
    <location>
        <position position="69"/>
    </location>
    <ligand>
        <name>ATP</name>
        <dbReference type="ChEBI" id="CHEBI:30616"/>
    </ligand>
</feature>
<dbReference type="SMART" id="SM00387">
    <property type="entry name" value="HATPase_c"/>
    <property type="match status" value="1"/>
</dbReference>
<dbReference type="InterPro" id="IPR005737">
    <property type="entry name" value="TopoIV_B_Gneg"/>
</dbReference>
<dbReference type="InterPro" id="IPR002288">
    <property type="entry name" value="DNA_gyrase_B_C"/>
</dbReference>
<dbReference type="InterPro" id="IPR001241">
    <property type="entry name" value="Topo_IIA"/>
</dbReference>
<evidence type="ECO:0000256" key="2">
    <source>
        <dbReference type="ARBA" id="ARBA00001946"/>
    </source>
</evidence>
<dbReference type="CDD" id="cd00822">
    <property type="entry name" value="TopoII_Trans_DNA_gyrase"/>
    <property type="match status" value="1"/>
</dbReference>
<dbReference type="PRINTS" id="PR00418">
    <property type="entry name" value="TPI2FAMILY"/>
</dbReference>
<dbReference type="InterPro" id="IPR018522">
    <property type="entry name" value="TopoIIA_CS"/>
</dbReference>
<reference evidence="12 13" key="1">
    <citation type="journal article" date="2022" name="Nat. Microbiol.">
        <title>The microbiome of a bacterivorous marine choanoflagellate contains a resource-demanding obligate bacterial associate.</title>
        <authorList>
            <person name="Needham D.M."/>
            <person name="Poirier C."/>
            <person name="Bachy C."/>
            <person name="George E.E."/>
            <person name="Wilken S."/>
            <person name="Yung C.C.M."/>
            <person name="Limardo A.J."/>
            <person name="Morando M."/>
            <person name="Sudek L."/>
            <person name="Malmstrom R.R."/>
            <person name="Keeling P.J."/>
            <person name="Santoro A.E."/>
            <person name="Worden A.Z."/>
        </authorList>
    </citation>
    <scope>NUCLEOTIDE SEQUENCE [LARGE SCALE GENOMIC DNA]</scope>
    <source>
        <strain evidence="12 13">Comchoano-2</strain>
    </source>
</reference>
<protein>
    <recommendedName>
        <fullName evidence="10">DNA topoisomerase 4 subunit B</fullName>
        <ecNumber evidence="10">5.6.2.2</ecNumber>
    </recommendedName>
    <alternativeName>
        <fullName evidence="10">Topoisomerase IV subunit B</fullName>
    </alternativeName>
</protein>
<evidence type="ECO:0000256" key="9">
    <source>
        <dbReference type="ARBA" id="ARBA00023235"/>
    </source>
</evidence>
<keyword evidence="3" id="KW-0479">Metal-binding</keyword>
<evidence type="ECO:0000256" key="4">
    <source>
        <dbReference type="ARBA" id="ARBA00022741"/>
    </source>
</evidence>
<dbReference type="EC" id="5.6.2.2" evidence="10"/>
<keyword evidence="6" id="KW-0460">Magnesium</keyword>
<feature type="binding site" evidence="10">
    <location>
        <position position="42"/>
    </location>
    <ligand>
        <name>ATP</name>
        <dbReference type="ChEBI" id="CHEBI:30616"/>
    </ligand>
</feature>
<evidence type="ECO:0000256" key="5">
    <source>
        <dbReference type="ARBA" id="ARBA00022840"/>
    </source>
</evidence>
<keyword evidence="5 10" id="KW-0067">ATP-binding</keyword>
<dbReference type="Gene3D" id="3.30.230.10">
    <property type="match status" value="1"/>
</dbReference>
<dbReference type="InterPro" id="IPR006171">
    <property type="entry name" value="TOPRIM_dom"/>
</dbReference>
<sequence length="620" mass="68253">MSNQYTAQSIEVLEGLDPVKKRPGMYTKTESPFHTACELIDNSADEAMNDHADLIMVTMHADGSISCEDNGRGMPVDMHPEHGVTGIELILTRLHAGAKFSNKEYAFSGGLHGVGVSVVNALAKRLDVEVKQGGKRYSIGFSGGVVVSPLQEVGSVRNRDTGTKVRYLPDPIYFDDAAFQAAELAKLLQSKAILCPGLKTCLSNEVTGEKESWRYETGIKTYLLDMVGSDSILPATLIAGEQSSDMMVEWALTWETEPGVTALQESFVNVIRTPQGGTHENGFRSGVLEAVRDFCALHQLLPRGIKLKLEDVCSHSHFVLSLKMPDPQFVGQTKERLSSRTASHFVMTQVRDAMSLWLNQHVDDAKILVESFVAKAQIRLRKAKKVTRAKPHQAIALPGKLVDCIEEDLAYSELFLVEGDSAGGSARQARDKKTQAVMPLRGKVLNTWEVSSDQVLASQSVHDIAVAIGVDPGSEDLASLRYGKVCILADADSDGAHIASLLCALFVKHFPALVRSGRVFVAMPPLYRIEAGRKVLYALDESEKEAHIKEFESQGFKNISVIRFKGLGEMSAKQLRETAMSHDTRRMVQLLMEDESESVEKMDLLLAKKRAKDRKQWLEA</sequence>
<evidence type="ECO:0000256" key="8">
    <source>
        <dbReference type="ARBA" id="ARBA00023125"/>
    </source>
</evidence>
<dbReference type="InterPro" id="IPR003594">
    <property type="entry name" value="HATPase_dom"/>
</dbReference>
<dbReference type="GO" id="GO:0003918">
    <property type="term" value="F:DNA topoisomerase type II (double strand cut, ATP-hydrolyzing) activity"/>
    <property type="evidence" value="ECO:0007669"/>
    <property type="project" value="UniProtKB-EC"/>
</dbReference>
<evidence type="ECO:0000256" key="1">
    <source>
        <dbReference type="ARBA" id="ARBA00000185"/>
    </source>
</evidence>
<feature type="binding site" evidence="10">
    <location>
        <begin position="110"/>
        <end position="116"/>
    </location>
    <ligand>
        <name>ATP</name>
        <dbReference type="ChEBI" id="CHEBI:30616"/>
    </ligand>
</feature>
<evidence type="ECO:0000313" key="13">
    <source>
        <dbReference type="Proteomes" id="UP001320768"/>
    </source>
</evidence>
<feature type="binding site" evidence="10">
    <location>
        <position position="5"/>
    </location>
    <ligand>
        <name>ATP</name>
        <dbReference type="ChEBI" id="CHEBI:30616"/>
    </ligand>
</feature>
<dbReference type="SUPFAM" id="SSF55874">
    <property type="entry name" value="ATPase domain of HSP90 chaperone/DNA topoisomerase II/histidine kinase"/>
    <property type="match status" value="1"/>
</dbReference>
<dbReference type="PROSITE" id="PS00177">
    <property type="entry name" value="TOPOISOMERASE_II"/>
    <property type="match status" value="1"/>
</dbReference>
<dbReference type="SUPFAM" id="SSF54211">
    <property type="entry name" value="Ribosomal protein S5 domain 2-like"/>
    <property type="match status" value="1"/>
</dbReference>
<feature type="site" description="Interaction with DNA" evidence="10">
    <location>
        <position position="497"/>
    </location>
</feature>
<dbReference type="InterPro" id="IPR013506">
    <property type="entry name" value="Topo_IIA_bsu_dom2"/>
</dbReference>
<comment type="subunit">
    <text evidence="10">Heterotetramer composed of ParC and ParE.</text>
</comment>
<comment type="caution">
    <text evidence="12">The sequence shown here is derived from an EMBL/GenBank/DDBJ whole genome shotgun (WGS) entry which is preliminary data.</text>
</comment>
<dbReference type="EMBL" id="JAKUDN010000002">
    <property type="protein sequence ID" value="MCP8352116.1"/>
    <property type="molecule type" value="Genomic_DNA"/>
</dbReference>
<dbReference type="PRINTS" id="PR01098">
    <property type="entry name" value="TOPISMRASE4B"/>
</dbReference>
<dbReference type="InterPro" id="IPR013760">
    <property type="entry name" value="Topo_IIA-like_dom_sf"/>
</dbReference>
<comment type="cofactor">
    <cofactor evidence="2">
        <name>Mg(2+)</name>
        <dbReference type="ChEBI" id="CHEBI:18420"/>
    </cofactor>
</comment>
<feature type="site" description="Interaction with DNA" evidence="10">
    <location>
        <position position="614"/>
    </location>
</feature>
<dbReference type="NCBIfam" id="TIGR01055">
    <property type="entry name" value="parE_Gneg"/>
    <property type="match status" value="1"/>
</dbReference>
<accession>A0ABT1L585</accession>
<comment type="catalytic activity">
    <reaction evidence="1 10">
        <text>ATP-dependent breakage, passage and rejoining of double-stranded DNA.</text>
        <dbReference type="EC" id="5.6.2.2"/>
    </reaction>
</comment>
<dbReference type="PANTHER" id="PTHR45866">
    <property type="entry name" value="DNA GYRASE/TOPOISOMERASE SUBUNIT B"/>
    <property type="match status" value="1"/>
</dbReference>
<feature type="domain" description="Toprim" evidence="11">
    <location>
        <begin position="412"/>
        <end position="525"/>
    </location>
</feature>
<comment type="similarity">
    <text evidence="10">Belongs to the type II topoisomerase family. ParE type 1 subfamily.</text>
</comment>
<evidence type="ECO:0000256" key="10">
    <source>
        <dbReference type="HAMAP-Rule" id="MF_00938"/>
    </source>
</evidence>
<dbReference type="RefSeq" id="WP_258569226.1">
    <property type="nucleotide sequence ID" value="NZ_JAKUDN010000002.1"/>
</dbReference>
<dbReference type="CDD" id="cd16928">
    <property type="entry name" value="HATPase_GyrB-like"/>
    <property type="match status" value="1"/>
</dbReference>
<dbReference type="SMART" id="SM00433">
    <property type="entry name" value="TOP2c"/>
    <property type="match status" value="1"/>
</dbReference>
<evidence type="ECO:0000256" key="3">
    <source>
        <dbReference type="ARBA" id="ARBA00022723"/>
    </source>
</evidence>
<evidence type="ECO:0000313" key="12">
    <source>
        <dbReference type="EMBL" id="MCP8352116.1"/>
    </source>
</evidence>
<dbReference type="SUPFAM" id="SSF56719">
    <property type="entry name" value="Type II DNA topoisomerase"/>
    <property type="match status" value="1"/>
</dbReference>
<dbReference type="Pfam" id="PF02518">
    <property type="entry name" value="HATPase_c"/>
    <property type="match status" value="1"/>
</dbReference>
<gene>
    <name evidence="10 12" type="primary">parE</name>
    <name evidence="12" type="ORF">MKS91_02295</name>
</gene>
<dbReference type="PANTHER" id="PTHR45866:SF4">
    <property type="entry name" value="DNA TOPOISOMERASE 4 SUBUNIT B"/>
    <property type="match status" value="1"/>
</dbReference>
<evidence type="ECO:0000259" key="11">
    <source>
        <dbReference type="PROSITE" id="PS50880"/>
    </source>
</evidence>
<keyword evidence="7 10" id="KW-0799">Topoisomerase</keyword>
<evidence type="ECO:0000256" key="7">
    <source>
        <dbReference type="ARBA" id="ARBA00023029"/>
    </source>
</evidence>
<keyword evidence="8 10" id="KW-0238">DNA-binding</keyword>
<keyword evidence="4 10" id="KW-0547">Nucleotide-binding</keyword>
<organism evidence="12 13">
    <name type="scientific">Candidatus Synchoanobacter obligatus</name>
    <dbReference type="NCBI Taxonomy" id="2919597"/>
    <lineage>
        <taxon>Bacteria</taxon>
        <taxon>Pseudomonadati</taxon>
        <taxon>Pseudomonadota</taxon>
        <taxon>Gammaproteobacteria</taxon>
        <taxon>Candidatus Comchoanobacterales</taxon>
        <taxon>Candidatus Comchoanobacteraceae</taxon>
        <taxon>Candidatus Synchoanobacter</taxon>
    </lineage>
</organism>
<feature type="site" description="Interaction with DNA" evidence="10">
    <location>
        <position position="446"/>
    </location>
</feature>
<dbReference type="Pfam" id="PF00204">
    <property type="entry name" value="DNA_gyraseB"/>
    <property type="match status" value="1"/>
</dbReference>
<dbReference type="Gene3D" id="3.40.50.670">
    <property type="match status" value="1"/>
</dbReference>
<dbReference type="HAMAP" id="MF_00938">
    <property type="entry name" value="ParE_type1"/>
    <property type="match status" value="1"/>
</dbReference>
<name>A0ABT1L585_9GAMM</name>
<dbReference type="InterPro" id="IPR013759">
    <property type="entry name" value="Topo_IIA_B_C"/>
</dbReference>